<dbReference type="Pfam" id="PF07943">
    <property type="entry name" value="PBP5_C"/>
    <property type="match status" value="1"/>
</dbReference>
<reference evidence="2 3" key="1">
    <citation type="journal article" date="2017" name="BMC Genomics">
        <title>Comparative and functional genomics of the Lactococcus lactis taxon; insights into evolution and niche adaptation.</title>
        <authorList>
            <person name="Kelleher P."/>
            <person name="Bottacini F."/>
            <person name="Mahony J."/>
            <person name="Kilcawley K.N."/>
            <person name="van Sinderen D."/>
        </authorList>
    </citation>
    <scope>NUCLEOTIDE SEQUENCE [LARGE SCALE GENOMIC DNA]</scope>
    <source>
        <strain evidence="2 3">275</strain>
        <plasmid evidence="3">p275a</plasmid>
    </source>
</reference>
<gene>
    <name evidence="2" type="ORF">LL275_pA028</name>
</gene>
<dbReference type="InterPro" id="IPR012338">
    <property type="entry name" value="Beta-lactam/transpept-like"/>
</dbReference>
<dbReference type="AlphaFoldDB" id="A0A1V0NBS1"/>
<keyword evidence="2" id="KW-0614">Plasmid</keyword>
<accession>A0A1V0NBS1</accession>
<geneLocation type="plasmid" evidence="3">
    <name>p275a</name>
</geneLocation>
<dbReference type="InterPro" id="IPR015956">
    <property type="entry name" value="Peniciliin-bd_prot_C_sf"/>
</dbReference>
<dbReference type="SMART" id="SM00936">
    <property type="entry name" value="PBP5_C"/>
    <property type="match status" value="1"/>
</dbReference>
<keyword evidence="2" id="KW-0378">Hydrolase</keyword>
<organism evidence="2 3">
    <name type="scientific">Lactococcus lactis subsp. lactis</name>
    <name type="common">Streptococcus lactis</name>
    <dbReference type="NCBI Taxonomy" id="1360"/>
    <lineage>
        <taxon>Bacteria</taxon>
        <taxon>Bacillati</taxon>
        <taxon>Bacillota</taxon>
        <taxon>Bacilli</taxon>
        <taxon>Lactobacillales</taxon>
        <taxon>Streptococcaceae</taxon>
        <taxon>Lactococcus</taxon>
    </lineage>
</organism>
<evidence type="ECO:0000313" key="2">
    <source>
        <dbReference type="EMBL" id="ARD97375.1"/>
    </source>
</evidence>
<dbReference type="RefSeq" id="WP_225308052.1">
    <property type="nucleotide sequence ID" value="NZ_CP016699.1"/>
</dbReference>
<keyword evidence="2" id="KW-0645">Protease</keyword>
<dbReference type="GO" id="GO:0006508">
    <property type="term" value="P:proteolysis"/>
    <property type="evidence" value="ECO:0007669"/>
    <property type="project" value="InterPro"/>
</dbReference>
<dbReference type="Proteomes" id="UP000192085">
    <property type="component" value="Plasmid p275A"/>
</dbReference>
<feature type="domain" description="Peptidase S11 D-Ala-D-Ala carboxypeptidase A C-terminal" evidence="1">
    <location>
        <begin position="70"/>
        <end position="177"/>
    </location>
</feature>
<dbReference type="InterPro" id="IPR037167">
    <property type="entry name" value="Peptidase_S11_C_sf"/>
</dbReference>
<dbReference type="EMBL" id="CP016699">
    <property type="protein sequence ID" value="ARD97375.1"/>
    <property type="molecule type" value="Genomic_DNA"/>
</dbReference>
<name>A0A1V0NBS1_LACLL</name>
<protein>
    <submittedName>
        <fullName evidence="2">DD-carboxypeptidase PBP3 Serine peptidase</fullName>
    </submittedName>
</protein>
<dbReference type="SUPFAM" id="SSF56601">
    <property type="entry name" value="beta-lactamase/transpeptidase-like"/>
    <property type="match status" value="1"/>
</dbReference>
<dbReference type="GO" id="GO:0009002">
    <property type="term" value="F:serine-type D-Ala-D-Ala carboxypeptidase activity"/>
    <property type="evidence" value="ECO:0007669"/>
    <property type="project" value="InterPro"/>
</dbReference>
<dbReference type="SUPFAM" id="SSF69189">
    <property type="entry name" value="Penicillin-binding protein associated domain"/>
    <property type="match status" value="1"/>
</dbReference>
<dbReference type="Gene3D" id="2.60.410.10">
    <property type="entry name" value="D-Ala-D-Ala carboxypeptidase, C-terminal domain"/>
    <property type="match status" value="1"/>
</dbReference>
<evidence type="ECO:0000313" key="3">
    <source>
        <dbReference type="Proteomes" id="UP000192085"/>
    </source>
</evidence>
<keyword evidence="2" id="KW-0121">Carboxypeptidase</keyword>
<dbReference type="InterPro" id="IPR012907">
    <property type="entry name" value="Peptidase_S11_C"/>
</dbReference>
<dbReference type="Gene3D" id="3.40.710.10">
    <property type="entry name" value="DD-peptidase/beta-lactamase superfamily"/>
    <property type="match status" value="1"/>
</dbReference>
<proteinExistence type="predicted"/>
<sequence>MLSGFSTSRTGVDGLKTGSTSFQIDCFAGTTNQNGFRIITVVLEATDPAADNSTPFTLTNQLMNYVYGHWRTTSLVQKNKSLDDFKEIAVTDGKEKSVQLVAPQNITPVVPYATDGSADTKSLTVKFSKKKTASVEATVTKNQKLVTLSTTVKDSLGYLPNCTAEQIPLVAKKTVPRSSAPKVFWNHFVNFVNEKL</sequence>
<evidence type="ECO:0000259" key="1">
    <source>
        <dbReference type="SMART" id="SM00936"/>
    </source>
</evidence>